<comment type="caution">
    <text evidence="1">The sequence shown here is derived from an EMBL/GenBank/DDBJ whole genome shotgun (WGS) entry which is preliminary data.</text>
</comment>
<gene>
    <name evidence="1" type="ORF">CTI12_AA228190</name>
</gene>
<evidence type="ECO:0000313" key="2">
    <source>
        <dbReference type="Proteomes" id="UP000245207"/>
    </source>
</evidence>
<accession>A0A2U1NUC3</accession>
<reference evidence="1 2" key="1">
    <citation type="journal article" date="2018" name="Mol. Plant">
        <title>The genome of Artemisia annua provides insight into the evolution of Asteraceae family and artemisinin biosynthesis.</title>
        <authorList>
            <person name="Shen Q."/>
            <person name="Zhang L."/>
            <person name="Liao Z."/>
            <person name="Wang S."/>
            <person name="Yan T."/>
            <person name="Shi P."/>
            <person name="Liu M."/>
            <person name="Fu X."/>
            <person name="Pan Q."/>
            <person name="Wang Y."/>
            <person name="Lv Z."/>
            <person name="Lu X."/>
            <person name="Zhang F."/>
            <person name="Jiang W."/>
            <person name="Ma Y."/>
            <person name="Chen M."/>
            <person name="Hao X."/>
            <person name="Li L."/>
            <person name="Tang Y."/>
            <person name="Lv G."/>
            <person name="Zhou Y."/>
            <person name="Sun X."/>
            <person name="Brodelius P.E."/>
            <person name="Rose J.K.C."/>
            <person name="Tang K."/>
        </authorList>
    </citation>
    <scope>NUCLEOTIDE SEQUENCE [LARGE SCALE GENOMIC DNA]</scope>
    <source>
        <strain evidence="2">cv. Huhao1</strain>
        <tissue evidence="1">Leaf</tissue>
    </source>
</reference>
<keyword evidence="2" id="KW-1185">Reference proteome</keyword>
<dbReference type="Proteomes" id="UP000245207">
    <property type="component" value="Unassembled WGS sequence"/>
</dbReference>
<sequence length="99" mass="10984">MEARTEVCSRNPPMHDHTLMLQVLYMVGLNSQIPNNHMESESVGDYENQLQFGSMEVLNRPKKKDPCLSTDGNLILIFIMTRSVTGGTGITGPDALEMS</sequence>
<protein>
    <submittedName>
        <fullName evidence="1">Uncharacterized protein</fullName>
    </submittedName>
</protein>
<organism evidence="1 2">
    <name type="scientific">Artemisia annua</name>
    <name type="common">Sweet wormwood</name>
    <dbReference type="NCBI Taxonomy" id="35608"/>
    <lineage>
        <taxon>Eukaryota</taxon>
        <taxon>Viridiplantae</taxon>
        <taxon>Streptophyta</taxon>
        <taxon>Embryophyta</taxon>
        <taxon>Tracheophyta</taxon>
        <taxon>Spermatophyta</taxon>
        <taxon>Magnoliopsida</taxon>
        <taxon>eudicotyledons</taxon>
        <taxon>Gunneridae</taxon>
        <taxon>Pentapetalae</taxon>
        <taxon>asterids</taxon>
        <taxon>campanulids</taxon>
        <taxon>Asterales</taxon>
        <taxon>Asteraceae</taxon>
        <taxon>Asteroideae</taxon>
        <taxon>Anthemideae</taxon>
        <taxon>Artemisiinae</taxon>
        <taxon>Artemisia</taxon>
    </lineage>
</organism>
<evidence type="ECO:0000313" key="1">
    <source>
        <dbReference type="EMBL" id="PWA77106.1"/>
    </source>
</evidence>
<proteinExistence type="predicted"/>
<dbReference type="AlphaFoldDB" id="A0A2U1NUC3"/>
<dbReference type="EMBL" id="PKPP01002174">
    <property type="protein sequence ID" value="PWA77106.1"/>
    <property type="molecule type" value="Genomic_DNA"/>
</dbReference>
<name>A0A2U1NUC3_ARTAN</name>